<evidence type="ECO:0000256" key="1">
    <source>
        <dbReference type="ARBA" id="ARBA00000707"/>
    </source>
</evidence>
<dbReference type="GO" id="GO:0004843">
    <property type="term" value="F:cysteine-type deubiquitinase activity"/>
    <property type="evidence" value="ECO:0007669"/>
    <property type="project" value="UniProtKB-UniRule"/>
</dbReference>
<evidence type="ECO:0000256" key="5">
    <source>
        <dbReference type="ARBA" id="ARBA00022801"/>
    </source>
</evidence>
<evidence type="ECO:0000256" key="2">
    <source>
        <dbReference type="ARBA" id="ARBA00009085"/>
    </source>
</evidence>
<keyword evidence="4 7" id="KW-0833">Ubl conjugation pathway</keyword>
<feature type="domain" description="USP" evidence="9">
    <location>
        <begin position="38"/>
        <end position="454"/>
    </location>
</feature>
<dbReference type="PANTHER" id="PTHR24006:SF888">
    <property type="entry name" value="UBIQUITIN CARBOXYL-TERMINAL HYDROLASE 30"/>
    <property type="match status" value="1"/>
</dbReference>
<evidence type="ECO:0000313" key="10">
    <source>
        <dbReference type="Proteomes" id="UP000515152"/>
    </source>
</evidence>
<dbReference type="InterPro" id="IPR001394">
    <property type="entry name" value="Peptidase_C19_UCH"/>
</dbReference>
<dbReference type="PROSITE" id="PS50235">
    <property type="entry name" value="USP_3"/>
    <property type="match status" value="1"/>
</dbReference>
<accession>A0A6P8FQT4</accession>
<dbReference type="GO" id="GO:0006508">
    <property type="term" value="P:proteolysis"/>
    <property type="evidence" value="ECO:0007669"/>
    <property type="project" value="UniProtKB-KW"/>
</dbReference>
<keyword evidence="6 7" id="KW-0788">Thiol protease</keyword>
<evidence type="ECO:0000256" key="8">
    <source>
        <dbReference type="SAM" id="Phobius"/>
    </source>
</evidence>
<dbReference type="InterPro" id="IPR018200">
    <property type="entry name" value="USP_CS"/>
</dbReference>
<keyword evidence="3 7" id="KW-0645">Protease</keyword>
<dbReference type="CDD" id="cd02662">
    <property type="entry name" value="Peptidase_C19F"/>
    <property type="match status" value="1"/>
</dbReference>
<dbReference type="RefSeq" id="XP_031425906.1">
    <property type="nucleotide sequence ID" value="XM_031570046.2"/>
</dbReference>
<dbReference type="AlphaFoldDB" id="A0A6P8FQT4"/>
<dbReference type="SUPFAM" id="SSF54001">
    <property type="entry name" value="Cysteine proteinases"/>
    <property type="match status" value="1"/>
</dbReference>
<dbReference type="GeneID" id="105896863"/>
<sequence length="463" mass="52148">MLKSWGLIGGIVAAMAAGVYVLWGPISDKKKMRKGLVPGLLNLGNTCFLNSLLQGLASCPSFIRWLQEFSGAGQGRLEKANELSTTLVQLLKALSSHNPVEDDVLDAGCLLDVLRLHRWQISLFEEQDAHELFHVLTSSLEEERDHHTAVIHLFDMQSLESSSESRENSLSCRGRGPLHSMPSLWRNQHPFHGRLMSYMACKHCKQQSPVRFDSFDSLSLTIPSAQLGRPVTLDQCLQHFISSETIREVECVHCTKMQAAESLNGHVGENQRTTFIKQLKLGKLPQCLCIHLQRLTWSSEGTPIKRQEHVQFTEYLSMDRYKHTASPSSLQQTNSTAQSVHPQSSGIEYCDIKPVSTGRFPSVFLQSPTLSHPFNSAHDYYRSSEYLFRLTAVLVHHGDMHSGHFVTYRRCPASPRCPSPFSSQWIWVSDDSVRKASLQEALSSSAYLLFYERVPKPSLPTEE</sequence>
<keyword evidence="10" id="KW-1185">Reference proteome</keyword>
<dbReference type="PANTHER" id="PTHR24006">
    <property type="entry name" value="UBIQUITIN CARBOXYL-TERMINAL HYDROLASE"/>
    <property type="match status" value="1"/>
</dbReference>
<organism evidence="10 11">
    <name type="scientific">Clupea harengus</name>
    <name type="common">Atlantic herring</name>
    <dbReference type="NCBI Taxonomy" id="7950"/>
    <lineage>
        <taxon>Eukaryota</taxon>
        <taxon>Metazoa</taxon>
        <taxon>Chordata</taxon>
        <taxon>Craniata</taxon>
        <taxon>Vertebrata</taxon>
        <taxon>Euteleostomi</taxon>
        <taxon>Actinopterygii</taxon>
        <taxon>Neopterygii</taxon>
        <taxon>Teleostei</taxon>
        <taxon>Clupei</taxon>
        <taxon>Clupeiformes</taxon>
        <taxon>Clupeoidei</taxon>
        <taxon>Clupeidae</taxon>
        <taxon>Clupea</taxon>
    </lineage>
</organism>
<reference evidence="11" key="1">
    <citation type="submission" date="2025-08" db="UniProtKB">
        <authorList>
            <consortium name="RefSeq"/>
        </authorList>
    </citation>
    <scope>IDENTIFICATION</scope>
</reference>
<proteinExistence type="inferred from homology"/>
<evidence type="ECO:0000256" key="6">
    <source>
        <dbReference type="ARBA" id="ARBA00022807"/>
    </source>
</evidence>
<evidence type="ECO:0000256" key="7">
    <source>
        <dbReference type="RuleBase" id="RU366025"/>
    </source>
</evidence>
<evidence type="ECO:0000259" key="9">
    <source>
        <dbReference type="PROSITE" id="PS50235"/>
    </source>
</evidence>
<dbReference type="GO" id="GO:0005634">
    <property type="term" value="C:nucleus"/>
    <property type="evidence" value="ECO:0007669"/>
    <property type="project" value="TreeGrafter"/>
</dbReference>
<dbReference type="OrthoDB" id="2248014at2759"/>
<gene>
    <name evidence="11" type="primary">usp30</name>
</gene>
<dbReference type="InterPro" id="IPR050164">
    <property type="entry name" value="Peptidase_C19"/>
</dbReference>
<evidence type="ECO:0000313" key="11">
    <source>
        <dbReference type="RefSeq" id="XP_031425906.1"/>
    </source>
</evidence>
<dbReference type="PROSITE" id="PS00973">
    <property type="entry name" value="USP_2"/>
    <property type="match status" value="1"/>
</dbReference>
<dbReference type="CTD" id="84749"/>
<dbReference type="EC" id="3.4.19.12" evidence="7"/>
<dbReference type="PROSITE" id="PS00972">
    <property type="entry name" value="USP_1"/>
    <property type="match status" value="1"/>
</dbReference>
<dbReference type="InterPro" id="IPR038765">
    <property type="entry name" value="Papain-like_cys_pep_sf"/>
</dbReference>
<comment type="similarity">
    <text evidence="2 7">Belongs to the peptidase C19 family.</text>
</comment>
<comment type="catalytic activity">
    <reaction evidence="1 7">
        <text>Thiol-dependent hydrolysis of ester, thioester, amide, peptide and isopeptide bonds formed by the C-terminal Gly of ubiquitin (a 76-residue protein attached to proteins as an intracellular targeting signal).</text>
        <dbReference type="EC" id="3.4.19.12"/>
    </reaction>
</comment>
<dbReference type="InterPro" id="IPR028889">
    <property type="entry name" value="USP"/>
</dbReference>
<keyword evidence="8" id="KW-0812">Transmembrane</keyword>
<evidence type="ECO:0000256" key="4">
    <source>
        <dbReference type="ARBA" id="ARBA00022786"/>
    </source>
</evidence>
<keyword evidence="8" id="KW-1133">Transmembrane helix</keyword>
<evidence type="ECO:0000256" key="3">
    <source>
        <dbReference type="ARBA" id="ARBA00022670"/>
    </source>
</evidence>
<dbReference type="Gene3D" id="3.90.70.10">
    <property type="entry name" value="Cysteine proteinases"/>
    <property type="match status" value="1"/>
</dbReference>
<keyword evidence="5 7" id="KW-0378">Hydrolase</keyword>
<dbReference type="Proteomes" id="UP000515152">
    <property type="component" value="Chromosome 7"/>
</dbReference>
<protein>
    <recommendedName>
        <fullName evidence="7">Ubiquitin carboxyl-terminal hydrolase</fullName>
        <ecNumber evidence="7">3.4.19.12</ecNumber>
    </recommendedName>
</protein>
<dbReference type="Pfam" id="PF00443">
    <property type="entry name" value="UCH"/>
    <property type="match status" value="1"/>
</dbReference>
<name>A0A6P8FQT4_CLUHA</name>
<keyword evidence="8" id="KW-0472">Membrane</keyword>
<dbReference type="GO" id="GO:0016579">
    <property type="term" value="P:protein deubiquitination"/>
    <property type="evidence" value="ECO:0007669"/>
    <property type="project" value="InterPro"/>
</dbReference>
<dbReference type="KEGG" id="char:105896863"/>
<feature type="transmembrane region" description="Helical" evidence="8">
    <location>
        <begin position="6"/>
        <end position="23"/>
    </location>
</feature>
<dbReference type="GO" id="GO:0005829">
    <property type="term" value="C:cytosol"/>
    <property type="evidence" value="ECO:0007669"/>
    <property type="project" value="TreeGrafter"/>
</dbReference>